<name>A0A1B0BEJ8_9MUSC</name>
<accession>A0A1B0BEJ8</accession>
<dbReference type="VEuPathDB" id="VectorBase:GPPI027444"/>
<evidence type="ECO:0000313" key="2">
    <source>
        <dbReference type="Proteomes" id="UP000092460"/>
    </source>
</evidence>
<proteinExistence type="predicted"/>
<reference evidence="2" key="1">
    <citation type="submission" date="2015-01" db="EMBL/GenBank/DDBJ databases">
        <authorList>
            <person name="Aksoy S."/>
            <person name="Warren W."/>
            <person name="Wilson R.K."/>
        </authorList>
    </citation>
    <scope>NUCLEOTIDE SEQUENCE [LARGE SCALE GENOMIC DNA]</scope>
    <source>
        <strain evidence="2">IAEA</strain>
    </source>
</reference>
<protein>
    <submittedName>
        <fullName evidence="1">Uncharacterized protein</fullName>
    </submittedName>
</protein>
<reference evidence="1" key="2">
    <citation type="submission" date="2020-05" db="UniProtKB">
        <authorList>
            <consortium name="EnsemblMetazoa"/>
        </authorList>
    </citation>
    <scope>IDENTIFICATION</scope>
    <source>
        <strain evidence="1">IAEA</strain>
    </source>
</reference>
<dbReference type="EnsemblMetazoa" id="GPPI027444-RA">
    <property type="protein sequence ID" value="GPPI027444-PA"/>
    <property type="gene ID" value="GPPI027444"/>
</dbReference>
<dbReference type="Proteomes" id="UP000092460">
    <property type="component" value="Unassembled WGS sequence"/>
</dbReference>
<dbReference type="AlphaFoldDB" id="A0A1B0BEJ8"/>
<keyword evidence="2" id="KW-1185">Reference proteome</keyword>
<sequence>MTVPETFIANFQDNIYIKSKDFFEYETEFPPALQSLARRSSVEKFAFNISLALIIPMNPSTSSAPTRKIISSGNSKRLGVPFPGNSRHKAIGIPLTPALIASIIPISPSTSSKPTRKIAFFGNSKGDFLPLPDTFFDRSYFGLISFFGGSGIFSMKPSSPTALTIPTSPSRSSMLTRRIDSVGNSKGLYLPLPGNSMPSDIGIFFTPVPSGIVSINCASCLTSGSDSASLPPYSSVQGSLFITILKADIENIC</sequence>
<organism evidence="1 2">
    <name type="scientific">Glossina palpalis gambiensis</name>
    <dbReference type="NCBI Taxonomy" id="67801"/>
    <lineage>
        <taxon>Eukaryota</taxon>
        <taxon>Metazoa</taxon>
        <taxon>Ecdysozoa</taxon>
        <taxon>Arthropoda</taxon>
        <taxon>Hexapoda</taxon>
        <taxon>Insecta</taxon>
        <taxon>Pterygota</taxon>
        <taxon>Neoptera</taxon>
        <taxon>Endopterygota</taxon>
        <taxon>Diptera</taxon>
        <taxon>Brachycera</taxon>
        <taxon>Muscomorpha</taxon>
        <taxon>Hippoboscoidea</taxon>
        <taxon>Glossinidae</taxon>
        <taxon>Glossina</taxon>
    </lineage>
</organism>
<evidence type="ECO:0000313" key="1">
    <source>
        <dbReference type="EnsemblMetazoa" id="GPPI027444-PA"/>
    </source>
</evidence>
<dbReference type="EMBL" id="JXJN01012914">
    <property type="status" value="NOT_ANNOTATED_CDS"/>
    <property type="molecule type" value="Genomic_DNA"/>
</dbReference>